<sequence>MMNPIWLLRMSKWARNPPSAARVKLVFGVIALAALIWGIEWMGWWPDWATAERIPRKL</sequence>
<keyword evidence="1" id="KW-0472">Membrane</keyword>
<feature type="transmembrane region" description="Helical" evidence="1">
    <location>
        <begin position="21"/>
        <end position="39"/>
    </location>
</feature>
<name>A0ABV3RPF7_9RHOB</name>
<evidence type="ECO:0000313" key="3">
    <source>
        <dbReference type="Proteomes" id="UP001556098"/>
    </source>
</evidence>
<keyword evidence="3" id="KW-1185">Reference proteome</keyword>
<comment type="caution">
    <text evidence="2">The sequence shown here is derived from an EMBL/GenBank/DDBJ whole genome shotgun (WGS) entry which is preliminary data.</text>
</comment>
<dbReference type="RefSeq" id="WP_367878487.1">
    <property type="nucleotide sequence ID" value="NZ_JBFNXX010000010.1"/>
</dbReference>
<evidence type="ECO:0000256" key="1">
    <source>
        <dbReference type="SAM" id="Phobius"/>
    </source>
</evidence>
<proteinExistence type="predicted"/>
<keyword evidence="1" id="KW-0812">Transmembrane</keyword>
<gene>
    <name evidence="2" type="ORF">AB2B41_14315</name>
</gene>
<protein>
    <recommendedName>
        <fullName evidence="4">Lipoyl synthase</fullName>
    </recommendedName>
</protein>
<reference evidence="2 3" key="1">
    <citation type="submission" date="2024-07" db="EMBL/GenBank/DDBJ databases">
        <title>Marimonas sp.nov., isolated from tidal-flat sediment.</title>
        <authorList>
            <person name="Jayan J.N."/>
            <person name="Lee S.S."/>
        </authorList>
    </citation>
    <scope>NUCLEOTIDE SEQUENCE [LARGE SCALE GENOMIC DNA]</scope>
    <source>
        <strain evidence="2 3">MJW-29</strain>
    </source>
</reference>
<evidence type="ECO:0000313" key="2">
    <source>
        <dbReference type="EMBL" id="MEW9920786.1"/>
    </source>
</evidence>
<accession>A0ABV3RPF7</accession>
<keyword evidence="1" id="KW-1133">Transmembrane helix</keyword>
<evidence type="ECO:0008006" key="4">
    <source>
        <dbReference type="Google" id="ProtNLM"/>
    </source>
</evidence>
<organism evidence="2 3">
    <name type="scientific">Sulfitobacter sediminis</name>
    <dbReference type="NCBI Taxonomy" id="3234186"/>
    <lineage>
        <taxon>Bacteria</taxon>
        <taxon>Pseudomonadati</taxon>
        <taxon>Pseudomonadota</taxon>
        <taxon>Alphaproteobacteria</taxon>
        <taxon>Rhodobacterales</taxon>
        <taxon>Roseobacteraceae</taxon>
        <taxon>Sulfitobacter</taxon>
    </lineage>
</organism>
<dbReference type="EMBL" id="JBFNXX010000010">
    <property type="protein sequence ID" value="MEW9920786.1"/>
    <property type="molecule type" value="Genomic_DNA"/>
</dbReference>
<dbReference type="Proteomes" id="UP001556098">
    <property type="component" value="Unassembled WGS sequence"/>
</dbReference>